<dbReference type="InterPro" id="IPR017900">
    <property type="entry name" value="4Fe4S_Fe_S_CS"/>
</dbReference>
<keyword evidence="10 11" id="KW-0003">3Fe-4S</keyword>
<proteinExistence type="predicted"/>
<evidence type="ECO:0000256" key="6">
    <source>
        <dbReference type="ARBA" id="ARBA00022737"/>
    </source>
</evidence>
<keyword evidence="7 11" id="KW-0249">Electron transport</keyword>
<dbReference type="GO" id="GO:0009055">
    <property type="term" value="F:electron transfer activity"/>
    <property type="evidence" value="ECO:0007669"/>
    <property type="project" value="InterPro"/>
</dbReference>
<keyword evidence="6 11" id="KW-0677">Repeat</keyword>
<dbReference type="PANTHER" id="PTHR42859:SF2">
    <property type="entry name" value="FERREDOXIN"/>
    <property type="match status" value="1"/>
</dbReference>
<evidence type="ECO:0000256" key="3">
    <source>
        <dbReference type="ARBA" id="ARBA00022448"/>
    </source>
</evidence>
<dbReference type="PROSITE" id="PS51379">
    <property type="entry name" value="4FE4S_FER_2"/>
    <property type="match status" value="2"/>
</dbReference>
<dbReference type="GO" id="GO:0046872">
    <property type="term" value="F:metal ion binding"/>
    <property type="evidence" value="ECO:0007669"/>
    <property type="project" value="UniProtKB-KW"/>
</dbReference>
<accession>A0A554XKP2</accession>
<dbReference type="SUPFAM" id="SSF54862">
    <property type="entry name" value="4Fe-4S ferredoxins"/>
    <property type="match status" value="1"/>
</dbReference>
<protein>
    <recommendedName>
        <fullName evidence="11">Ferredoxin</fullName>
    </recommendedName>
</protein>
<gene>
    <name evidence="13" type="primary">fdxA</name>
    <name evidence="13" type="ORF">Tchar_00012</name>
</gene>
<organism evidence="13 14">
    <name type="scientific">Tepidimonas charontis</name>
    <dbReference type="NCBI Taxonomy" id="2267262"/>
    <lineage>
        <taxon>Bacteria</taxon>
        <taxon>Pseudomonadati</taxon>
        <taxon>Pseudomonadota</taxon>
        <taxon>Betaproteobacteria</taxon>
        <taxon>Burkholderiales</taxon>
        <taxon>Tepidimonas</taxon>
    </lineage>
</organism>
<dbReference type="PRINTS" id="PR00354">
    <property type="entry name" value="7FE8SFRDOXIN"/>
</dbReference>
<evidence type="ECO:0000313" key="14">
    <source>
        <dbReference type="Proteomes" id="UP000318294"/>
    </source>
</evidence>
<keyword evidence="14" id="KW-1185">Reference proteome</keyword>
<dbReference type="InterPro" id="IPR017896">
    <property type="entry name" value="4Fe4S_Fe-S-bd"/>
</dbReference>
<evidence type="ECO:0000256" key="10">
    <source>
        <dbReference type="ARBA" id="ARBA00023291"/>
    </source>
</evidence>
<evidence type="ECO:0000256" key="5">
    <source>
        <dbReference type="ARBA" id="ARBA00022723"/>
    </source>
</evidence>
<feature type="domain" description="4Fe-4S ferredoxin-type" evidence="12">
    <location>
        <begin position="58"/>
        <end position="87"/>
    </location>
</feature>
<keyword evidence="4 11" id="KW-0004">4Fe-4S</keyword>
<keyword evidence="8 11" id="KW-0408">Iron</keyword>
<dbReference type="EMBL" id="VJON01000001">
    <property type="protein sequence ID" value="TSE36392.1"/>
    <property type="molecule type" value="Genomic_DNA"/>
</dbReference>
<keyword evidence="5 11" id="KW-0479">Metal-binding</keyword>
<feature type="domain" description="4Fe-4S ferredoxin-type" evidence="12">
    <location>
        <begin position="27"/>
        <end position="57"/>
    </location>
</feature>
<dbReference type="InterPro" id="IPR054829">
    <property type="entry name" value="FdxA"/>
</dbReference>
<evidence type="ECO:0000256" key="4">
    <source>
        <dbReference type="ARBA" id="ARBA00022485"/>
    </source>
</evidence>
<comment type="function">
    <text evidence="11">Ferredoxins are iron-sulfur proteins that transfer electrons in a wide variety of metabolic reactions.</text>
</comment>
<dbReference type="AlphaFoldDB" id="A0A554XKP2"/>
<evidence type="ECO:0000256" key="1">
    <source>
        <dbReference type="ARBA" id="ARBA00001927"/>
    </source>
</evidence>
<keyword evidence="3 11" id="KW-0813">Transport</keyword>
<comment type="cofactor">
    <cofactor evidence="1 11">
        <name>[3Fe-4S] cluster</name>
        <dbReference type="ChEBI" id="CHEBI:21137"/>
    </cofactor>
</comment>
<evidence type="ECO:0000259" key="12">
    <source>
        <dbReference type="PROSITE" id="PS51379"/>
    </source>
</evidence>
<dbReference type="PANTHER" id="PTHR42859">
    <property type="entry name" value="OXIDOREDUCTASE"/>
    <property type="match status" value="1"/>
</dbReference>
<dbReference type="Proteomes" id="UP000318294">
    <property type="component" value="Unassembled WGS sequence"/>
</dbReference>
<evidence type="ECO:0000313" key="13">
    <source>
        <dbReference type="EMBL" id="TSE36392.1"/>
    </source>
</evidence>
<comment type="cofactor">
    <cofactor evidence="2 11">
        <name>[4Fe-4S] cluster</name>
        <dbReference type="ChEBI" id="CHEBI:49883"/>
    </cofactor>
</comment>
<keyword evidence="9 11" id="KW-0411">Iron-sulfur</keyword>
<evidence type="ECO:0000256" key="9">
    <source>
        <dbReference type="ARBA" id="ARBA00023014"/>
    </source>
</evidence>
<sequence length="136" mass="14935">MDLQFKLFSAATARRAAPSGVTFDPCAMTHVVTEACIACKYTDCVDVCPVDCFREGPNFLAIDPDECIDCAVCIPECPVGAIYAEEDVPRDQQHMIALNAELAKLPTWKSITKRKAPLPDADLYKDKTGKLALLKR</sequence>
<dbReference type="Pfam" id="PF11953">
    <property type="entry name" value="DUF3470"/>
    <property type="match status" value="1"/>
</dbReference>
<dbReference type="PROSITE" id="PS00198">
    <property type="entry name" value="4FE4S_FER_1"/>
    <property type="match status" value="1"/>
</dbReference>
<evidence type="ECO:0000256" key="8">
    <source>
        <dbReference type="ARBA" id="ARBA00023004"/>
    </source>
</evidence>
<reference evidence="13 14" key="1">
    <citation type="submission" date="2019-07" db="EMBL/GenBank/DDBJ databases">
        <title>Tepidimonas charontis SPSP-6 draft genome.</title>
        <authorList>
            <person name="Da Costa M.S."/>
            <person name="Froufe H.J.C."/>
            <person name="Egas C."/>
            <person name="Albuquerque L."/>
        </authorList>
    </citation>
    <scope>NUCLEOTIDE SEQUENCE [LARGE SCALE GENOMIC DNA]</scope>
    <source>
        <strain evidence="13 14">SPSP-6</strain>
    </source>
</reference>
<evidence type="ECO:0000256" key="2">
    <source>
        <dbReference type="ARBA" id="ARBA00001966"/>
    </source>
</evidence>
<dbReference type="InterPro" id="IPR022569">
    <property type="entry name" value="Fd_C"/>
</dbReference>
<name>A0A554XKP2_9BURK</name>
<dbReference type="Pfam" id="PF00037">
    <property type="entry name" value="Fer4"/>
    <property type="match status" value="1"/>
</dbReference>
<dbReference type="Gene3D" id="3.30.70.20">
    <property type="match status" value="1"/>
</dbReference>
<evidence type="ECO:0000256" key="11">
    <source>
        <dbReference type="RuleBase" id="RU364098"/>
    </source>
</evidence>
<dbReference type="InterPro" id="IPR050294">
    <property type="entry name" value="RnfB_subfamily"/>
</dbReference>
<evidence type="ECO:0000256" key="7">
    <source>
        <dbReference type="ARBA" id="ARBA00022982"/>
    </source>
</evidence>
<dbReference type="InterPro" id="IPR000813">
    <property type="entry name" value="7Fe_ferredoxin"/>
</dbReference>
<comment type="caution">
    <text evidence="13">The sequence shown here is derived from an EMBL/GenBank/DDBJ whole genome shotgun (WGS) entry which is preliminary data.</text>
</comment>
<dbReference type="GO" id="GO:0051538">
    <property type="term" value="F:3 iron, 4 sulfur cluster binding"/>
    <property type="evidence" value="ECO:0007669"/>
    <property type="project" value="UniProtKB-KW"/>
</dbReference>
<dbReference type="GO" id="GO:0051539">
    <property type="term" value="F:4 iron, 4 sulfur cluster binding"/>
    <property type="evidence" value="ECO:0007669"/>
    <property type="project" value="UniProtKB-KW"/>
</dbReference>
<dbReference type="NCBIfam" id="NF045490">
    <property type="entry name" value="FdxA_Protbact"/>
    <property type="match status" value="1"/>
</dbReference>